<sequence length="123" mass="13615">MNGGGDFMFQVVPIFIGIIFVIVISFILFSAVKGVSQWSQNNQSPVLNVGAKVLGKRTAVKGGGESRAYSHYYITFEVESGDRIELKVNDKNYGMLVEGDEGDLTFQGTRYLGFERSHLKAQQ</sequence>
<name>A0ACD4CDS0_9BACI</name>
<evidence type="ECO:0000313" key="2">
    <source>
        <dbReference type="Proteomes" id="UP001064027"/>
    </source>
</evidence>
<reference evidence="1" key="1">
    <citation type="submission" date="2022-09" db="EMBL/GenBank/DDBJ databases">
        <title>Complete genome sequence of Rossellomorea vietnamensis strain RL-WG62, a newly isolated PGPR with the potential for plant salinity stress alleviation.</title>
        <authorList>
            <person name="Ren L."/>
            <person name="Wang G."/>
            <person name="Hu H."/>
        </authorList>
    </citation>
    <scope>NUCLEOTIDE SEQUENCE</scope>
    <source>
        <strain evidence="1">RL-WG62</strain>
    </source>
</reference>
<organism evidence="1 2">
    <name type="scientific">Rossellomorea vietnamensis</name>
    <dbReference type="NCBI Taxonomy" id="218284"/>
    <lineage>
        <taxon>Bacteria</taxon>
        <taxon>Bacillati</taxon>
        <taxon>Bacillota</taxon>
        <taxon>Bacilli</taxon>
        <taxon>Bacillales</taxon>
        <taxon>Bacillaceae</taxon>
        <taxon>Rossellomorea</taxon>
    </lineage>
</organism>
<dbReference type="Proteomes" id="UP001064027">
    <property type="component" value="Chromosome"/>
</dbReference>
<keyword evidence="2" id="KW-1185">Reference proteome</keyword>
<gene>
    <name evidence="1" type="ORF">N5C46_08895</name>
</gene>
<accession>A0ACD4CDS0</accession>
<evidence type="ECO:0000313" key="1">
    <source>
        <dbReference type="EMBL" id="UXH46760.1"/>
    </source>
</evidence>
<dbReference type="EMBL" id="CP104558">
    <property type="protein sequence ID" value="UXH46760.1"/>
    <property type="molecule type" value="Genomic_DNA"/>
</dbReference>
<protein>
    <submittedName>
        <fullName evidence="1">DUF2500 domain-containing protein</fullName>
    </submittedName>
</protein>
<proteinExistence type="predicted"/>